<sequence length="503" mass="53741">MILISPTRTLPSPRPIDTDPILNYRHIQPAAAAAAVGPWLGQHQHASSPPASSGSITASAAVHSPPEPSASPARSVVSSGSCLLDPQPVPYMQIPPSSSPPPIAMLPQAASDDDSSTADEEKPSLDSHPPSASLYDLPTSSSAPATSSSSSPFPSNFYQPSPPPLHSPLLPVHPHQHHFDQRPHSSYLAPHQHYHPRPQSAPHSTSQFSLDPQVLAAAAANVEVKKWDEENTYYYQVAHKGVTVGRLKGSGLVNGTKLLNLAGISRGKRDGILKNEKMRKVVKHGTMHLKGVWIAFDRAVFLAEQHHIADKIFPLLVVNLEHYVPIEPSIMGTGSKIGPGSLFHPRHPRLLPQPIKFPPSAISLAPASANSFSSTGGWPSGPSSALPSIGYSEPFSAPPVPRSAPTADTSPSVYEQAQYQYLNSGQANNSDLLERRHTIPNNSFHGYNSVPSFGSSPAQVSYPFHYNSTQMAGYPPRSANSESTLIVADSVTESVRAHHPAPS</sequence>
<dbReference type="InterPro" id="IPR036887">
    <property type="entry name" value="HTH_APSES_sf"/>
</dbReference>
<dbReference type="PANTHER" id="PTHR47792:SF1">
    <property type="entry name" value="PROTEIN SOK2-RELATED"/>
    <property type="match status" value="1"/>
</dbReference>
<evidence type="ECO:0000256" key="5">
    <source>
        <dbReference type="SAM" id="MobiDB-lite"/>
    </source>
</evidence>
<protein>
    <recommendedName>
        <fullName evidence="6">HTH APSES-type domain-containing protein</fullName>
    </recommendedName>
</protein>
<name>A0ABY7C8K2_9BASI</name>
<dbReference type="InterPro" id="IPR003163">
    <property type="entry name" value="Tscrpt_reg_HTH_APSES-type"/>
</dbReference>
<evidence type="ECO:0000256" key="2">
    <source>
        <dbReference type="ARBA" id="ARBA00023015"/>
    </source>
</evidence>
<evidence type="ECO:0000256" key="1">
    <source>
        <dbReference type="ARBA" id="ARBA00007247"/>
    </source>
</evidence>
<dbReference type="SMART" id="SM01252">
    <property type="entry name" value="KilA-N"/>
    <property type="match status" value="1"/>
</dbReference>
<gene>
    <name evidence="7" type="ORF">PtA15_1A821</name>
</gene>
<feature type="domain" description="HTH APSES-type" evidence="6">
    <location>
        <begin position="221"/>
        <end position="328"/>
    </location>
</feature>
<reference evidence="7" key="1">
    <citation type="submission" date="2022-10" db="EMBL/GenBank/DDBJ databases">
        <title>Puccinia triticina Genome sequencing and assembly.</title>
        <authorList>
            <person name="Li C."/>
        </authorList>
    </citation>
    <scope>NUCLEOTIDE SEQUENCE</scope>
    <source>
        <strain evidence="7">Pt15</strain>
    </source>
</reference>
<evidence type="ECO:0000256" key="4">
    <source>
        <dbReference type="ARBA" id="ARBA00023163"/>
    </source>
</evidence>
<dbReference type="InterPro" id="IPR018004">
    <property type="entry name" value="KilA/APSES_HTH"/>
</dbReference>
<organism evidence="7 8">
    <name type="scientific">Puccinia triticina</name>
    <dbReference type="NCBI Taxonomy" id="208348"/>
    <lineage>
        <taxon>Eukaryota</taxon>
        <taxon>Fungi</taxon>
        <taxon>Dikarya</taxon>
        <taxon>Basidiomycota</taxon>
        <taxon>Pucciniomycotina</taxon>
        <taxon>Pucciniomycetes</taxon>
        <taxon>Pucciniales</taxon>
        <taxon>Pucciniaceae</taxon>
        <taxon>Puccinia</taxon>
    </lineage>
</organism>
<keyword evidence="2" id="KW-0805">Transcription regulation</keyword>
<proteinExistence type="inferred from homology"/>
<feature type="region of interest" description="Disordered" evidence="5">
    <location>
        <begin position="41"/>
        <end position="208"/>
    </location>
</feature>
<evidence type="ECO:0000313" key="7">
    <source>
        <dbReference type="EMBL" id="WAQ81479.1"/>
    </source>
</evidence>
<accession>A0ABY7C8K2</accession>
<dbReference type="EMBL" id="CP110421">
    <property type="protein sequence ID" value="WAQ81479.1"/>
    <property type="molecule type" value="Genomic_DNA"/>
</dbReference>
<keyword evidence="8" id="KW-1185">Reference proteome</keyword>
<dbReference type="Proteomes" id="UP001164743">
    <property type="component" value="Chromosome 1A"/>
</dbReference>
<evidence type="ECO:0000313" key="8">
    <source>
        <dbReference type="Proteomes" id="UP001164743"/>
    </source>
</evidence>
<dbReference type="InterPro" id="IPR029790">
    <property type="entry name" value="EFG1/Phd1/StuA"/>
</dbReference>
<dbReference type="PROSITE" id="PS51299">
    <property type="entry name" value="HTH_APSES"/>
    <property type="match status" value="1"/>
</dbReference>
<dbReference type="RefSeq" id="XP_053017034.1">
    <property type="nucleotide sequence ID" value="XM_053165888.1"/>
</dbReference>
<feature type="compositionally biased region" description="Polar residues" evidence="5">
    <location>
        <begin position="44"/>
        <end position="57"/>
    </location>
</feature>
<keyword evidence="3" id="KW-0238">DNA-binding</keyword>
<evidence type="ECO:0000256" key="3">
    <source>
        <dbReference type="ARBA" id="ARBA00023125"/>
    </source>
</evidence>
<comment type="similarity">
    <text evidence="1">Belongs to the EFG1/PHD1/stuA family.</text>
</comment>
<keyword evidence="4" id="KW-0804">Transcription</keyword>
<feature type="compositionally biased region" description="Low complexity" evidence="5">
    <location>
        <begin position="58"/>
        <end position="81"/>
    </location>
</feature>
<dbReference type="Gene3D" id="3.10.260.10">
    <property type="entry name" value="Transcription regulator HTH, APSES-type DNA-binding domain"/>
    <property type="match status" value="1"/>
</dbReference>
<feature type="compositionally biased region" description="Low complexity" evidence="5">
    <location>
        <begin position="138"/>
        <end position="159"/>
    </location>
</feature>
<dbReference type="PANTHER" id="PTHR47792">
    <property type="entry name" value="PROTEIN SOK2-RELATED"/>
    <property type="match status" value="1"/>
</dbReference>
<dbReference type="SUPFAM" id="SSF54616">
    <property type="entry name" value="DNA-binding domain of Mlu1-box binding protein MBP1"/>
    <property type="match status" value="1"/>
</dbReference>
<evidence type="ECO:0000259" key="6">
    <source>
        <dbReference type="PROSITE" id="PS51299"/>
    </source>
</evidence>
<dbReference type="GeneID" id="77806783"/>